<organism evidence="1 2">
    <name type="scientific">Paraburkholderia phenazinium</name>
    <dbReference type="NCBI Taxonomy" id="60549"/>
    <lineage>
        <taxon>Bacteria</taxon>
        <taxon>Pseudomonadati</taxon>
        <taxon>Pseudomonadota</taxon>
        <taxon>Betaproteobacteria</taxon>
        <taxon>Burkholderiales</taxon>
        <taxon>Burkholderiaceae</taxon>
        <taxon>Paraburkholderia</taxon>
    </lineage>
</organism>
<dbReference type="OrthoDB" id="9114524at2"/>
<evidence type="ECO:0000313" key="1">
    <source>
        <dbReference type="EMBL" id="SIO55789.1"/>
    </source>
</evidence>
<dbReference type="AlphaFoldDB" id="A0A1N6KGS3"/>
<dbReference type="Proteomes" id="UP000184693">
    <property type="component" value="Unassembled WGS sequence"/>
</dbReference>
<accession>A0A1N6KGS3</accession>
<proteinExistence type="predicted"/>
<reference evidence="1 2" key="1">
    <citation type="submission" date="2016-11" db="EMBL/GenBank/DDBJ databases">
        <authorList>
            <person name="Jaros S."/>
            <person name="Januszkiewicz K."/>
            <person name="Wedrychowicz H."/>
        </authorList>
    </citation>
    <scope>NUCLEOTIDE SEQUENCE [LARGE SCALE GENOMIC DNA]</scope>
    <source>
        <strain evidence="1 2">GAS86</strain>
    </source>
</reference>
<dbReference type="EMBL" id="FSRM01000002">
    <property type="protein sequence ID" value="SIO55789.1"/>
    <property type="molecule type" value="Genomic_DNA"/>
</dbReference>
<gene>
    <name evidence="1" type="ORF">SAMN05444168_7164</name>
</gene>
<name>A0A1N6KGS3_9BURK</name>
<sequence>MNHPVEHPSLAAAPASATVRSATFRALAEHAVHASEDDLLDEYLMLTFPASDPVSPGFFT</sequence>
<evidence type="ECO:0000313" key="2">
    <source>
        <dbReference type="Proteomes" id="UP000184693"/>
    </source>
</evidence>
<protein>
    <submittedName>
        <fullName evidence="1">Uncharacterized protein</fullName>
    </submittedName>
</protein>
<dbReference type="RefSeq" id="WP_074268879.1">
    <property type="nucleotide sequence ID" value="NZ_FSRM01000002.1"/>
</dbReference>